<evidence type="ECO:0000313" key="2">
    <source>
        <dbReference type="Ensembl" id="ENSOANP00000049997.1"/>
    </source>
</evidence>
<protein>
    <submittedName>
        <fullName evidence="2">Uncharacterized protein</fullName>
    </submittedName>
</protein>
<dbReference type="PANTHER" id="PTHR16798:SF0">
    <property type="entry name" value="FANCONI ANEMIA GROUP C PROTEIN"/>
    <property type="match status" value="1"/>
</dbReference>
<dbReference type="InterPro" id="IPR000686">
    <property type="entry name" value="FANCC"/>
</dbReference>
<dbReference type="GeneTree" id="ENSGT00390000016390"/>
<evidence type="ECO:0000313" key="3">
    <source>
        <dbReference type="Proteomes" id="UP000002279"/>
    </source>
</evidence>
<dbReference type="Proteomes" id="UP000002279">
    <property type="component" value="Unplaced"/>
</dbReference>
<dbReference type="GO" id="GO:0034599">
    <property type="term" value="P:cellular response to oxidative stress"/>
    <property type="evidence" value="ECO:0000318"/>
    <property type="project" value="GO_Central"/>
</dbReference>
<dbReference type="Bgee" id="ENSOANG00000036300">
    <property type="expression patterns" value="Expressed in fibroblast and 5 other cell types or tissues"/>
</dbReference>
<feature type="compositionally biased region" description="Basic residues" evidence="1">
    <location>
        <begin position="189"/>
        <end position="199"/>
    </location>
</feature>
<dbReference type="PRINTS" id="PR00494">
    <property type="entry name" value="FANCONICGENE"/>
</dbReference>
<keyword evidence="3" id="KW-1185">Reference proteome</keyword>
<proteinExistence type="predicted"/>
<dbReference type="AlphaFoldDB" id="A0A6I8P781"/>
<feature type="region of interest" description="Disordered" evidence="1">
    <location>
        <begin position="183"/>
        <end position="214"/>
    </location>
</feature>
<accession>A0A6I8P781</accession>
<sequence>MERTGDGKHQARSVGPFDSWLRSWSCHPLSSSLFRLSDIGAAVLALGSISPRWHDNKALALVAELRGTHLNGLNVQKRISAERVNVVSSLCAPLLTLPDIAPLPEVLPAHHGDETEEVLCSEFLEAASEALLQRKIALSESAVLCLWLRHLPSLEKATLHLFERLMSSRGFLFPKLPARQSSFRGSPRNVRRLPGRRSSRCQTARRSGAPGMAALKQDQPADGGGGDFFLYLSVCLVFGSFSVRGCGLIWVNFFPSLGWVLLGSDVTPSGLGTSVGGLLLQALTVPLGPNFPGVAFGPRRLGPCVFRSPPGCYHRERAGPSPIQSRRQHPHLTWCL</sequence>
<dbReference type="GO" id="GO:0006289">
    <property type="term" value="P:nucleotide-excision repair"/>
    <property type="evidence" value="ECO:0000318"/>
    <property type="project" value="GO_Central"/>
</dbReference>
<evidence type="ECO:0000256" key="1">
    <source>
        <dbReference type="SAM" id="MobiDB-lite"/>
    </source>
</evidence>
<dbReference type="PANTHER" id="PTHR16798">
    <property type="entry name" value="FANCONI ANEMIA GROUP C PROTEIN FANCC"/>
    <property type="match status" value="1"/>
</dbReference>
<organism evidence="2 3">
    <name type="scientific">Ornithorhynchus anatinus</name>
    <name type="common">Duckbill platypus</name>
    <dbReference type="NCBI Taxonomy" id="9258"/>
    <lineage>
        <taxon>Eukaryota</taxon>
        <taxon>Metazoa</taxon>
        <taxon>Chordata</taxon>
        <taxon>Craniata</taxon>
        <taxon>Vertebrata</taxon>
        <taxon>Euteleostomi</taxon>
        <taxon>Mammalia</taxon>
        <taxon>Monotremata</taxon>
        <taxon>Ornithorhynchidae</taxon>
        <taxon>Ornithorhynchus</taxon>
    </lineage>
</organism>
<dbReference type="Pfam" id="PF02106">
    <property type="entry name" value="Fanconi_C"/>
    <property type="match status" value="1"/>
</dbReference>
<dbReference type="GO" id="GO:0043240">
    <property type="term" value="C:Fanconi anaemia nuclear complex"/>
    <property type="evidence" value="ECO:0000318"/>
    <property type="project" value="GO_Central"/>
</dbReference>
<dbReference type="Ensembl" id="ENSOANT00000050021.1">
    <property type="protein sequence ID" value="ENSOANP00000049997.1"/>
    <property type="gene ID" value="ENSOANG00000036300.1"/>
</dbReference>
<reference evidence="2" key="2">
    <citation type="submission" date="2025-09" db="UniProtKB">
        <authorList>
            <consortium name="Ensembl"/>
        </authorList>
    </citation>
    <scope>IDENTIFICATION</scope>
    <source>
        <strain evidence="2">Glennie</strain>
    </source>
</reference>
<reference evidence="2" key="1">
    <citation type="submission" date="2025-08" db="UniProtKB">
        <authorList>
            <consortium name="Ensembl"/>
        </authorList>
    </citation>
    <scope>IDENTIFICATION</scope>
    <source>
        <strain evidence="2">Glennie</strain>
    </source>
</reference>
<name>A0A6I8P781_ORNAN</name>
<dbReference type="GO" id="GO:0036297">
    <property type="term" value="P:interstrand cross-link repair"/>
    <property type="evidence" value="ECO:0007669"/>
    <property type="project" value="InterPro"/>
</dbReference>
<dbReference type="InParanoid" id="A0A6I8P781"/>